<comment type="subcellular location">
    <subcellularLocation>
        <location evidence="1">Membrane</location>
        <topology evidence="1">Multi-pass membrane protein</topology>
    </subcellularLocation>
</comment>
<dbReference type="GO" id="GO:0034755">
    <property type="term" value="P:iron ion transmembrane transport"/>
    <property type="evidence" value="ECO:0007669"/>
    <property type="project" value="TreeGrafter"/>
</dbReference>
<feature type="transmembrane region" description="Helical" evidence="7">
    <location>
        <begin position="284"/>
        <end position="303"/>
    </location>
</feature>
<dbReference type="Pfam" id="PF01566">
    <property type="entry name" value="Nramp"/>
    <property type="match status" value="1"/>
</dbReference>
<comment type="caution">
    <text evidence="8">The sequence shown here is derived from an EMBL/GenBank/DDBJ whole genome shotgun (WGS) entry which is preliminary data.</text>
</comment>
<keyword evidence="4 7" id="KW-1133">Transmembrane helix</keyword>
<evidence type="ECO:0000256" key="5">
    <source>
        <dbReference type="ARBA" id="ARBA00023136"/>
    </source>
</evidence>
<dbReference type="PANTHER" id="PTHR11706:SF75">
    <property type="entry name" value="ETHYLENE-INSENSITIVE PROTEIN 2"/>
    <property type="match status" value="1"/>
</dbReference>
<dbReference type="PANTHER" id="PTHR11706">
    <property type="entry name" value="SOLUTE CARRIER PROTEIN FAMILY 11 MEMBER"/>
    <property type="match status" value="1"/>
</dbReference>
<feature type="transmembrane region" description="Helical" evidence="7">
    <location>
        <begin position="352"/>
        <end position="372"/>
    </location>
</feature>
<proteinExistence type="inferred from homology"/>
<evidence type="ECO:0000256" key="4">
    <source>
        <dbReference type="ARBA" id="ARBA00022989"/>
    </source>
</evidence>
<evidence type="ECO:0000313" key="9">
    <source>
        <dbReference type="Proteomes" id="UP001085076"/>
    </source>
</evidence>
<organism evidence="8 9">
    <name type="scientific">Dioscorea zingiberensis</name>
    <dbReference type="NCBI Taxonomy" id="325984"/>
    <lineage>
        <taxon>Eukaryota</taxon>
        <taxon>Viridiplantae</taxon>
        <taxon>Streptophyta</taxon>
        <taxon>Embryophyta</taxon>
        <taxon>Tracheophyta</taxon>
        <taxon>Spermatophyta</taxon>
        <taxon>Magnoliopsida</taxon>
        <taxon>Liliopsida</taxon>
        <taxon>Dioscoreales</taxon>
        <taxon>Dioscoreaceae</taxon>
        <taxon>Dioscorea</taxon>
    </lineage>
</organism>
<dbReference type="EMBL" id="JAGGNH010000007">
    <property type="protein sequence ID" value="KAJ0967605.1"/>
    <property type="molecule type" value="Genomic_DNA"/>
</dbReference>
<feature type="compositionally biased region" description="Polar residues" evidence="6">
    <location>
        <begin position="660"/>
        <end position="674"/>
    </location>
</feature>
<keyword evidence="3 7" id="KW-0812">Transmembrane</keyword>
<feature type="region of interest" description="Disordered" evidence="6">
    <location>
        <begin position="660"/>
        <end position="691"/>
    </location>
</feature>
<evidence type="ECO:0000256" key="1">
    <source>
        <dbReference type="ARBA" id="ARBA00004141"/>
    </source>
</evidence>
<evidence type="ECO:0000256" key="3">
    <source>
        <dbReference type="ARBA" id="ARBA00022692"/>
    </source>
</evidence>
<dbReference type="Proteomes" id="UP001085076">
    <property type="component" value="Miscellaneous, Linkage group lg07"/>
</dbReference>
<feature type="region of interest" description="Disordered" evidence="6">
    <location>
        <begin position="1357"/>
        <end position="1388"/>
    </location>
</feature>
<reference evidence="8" key="2">
    <citation type="journal article" date="2022" name="Hortic Res">
        <title>The genome of Dioscorea zingiberensis sheds light on the biosynthesis, origin and evolution of the medicinally important diosgenin saponins.</title>
        <authorList>
            <person name="Li Y."/>
            <person name="Tan C."/>
            <person name="Li Z."/>
            <person name="Guo J."/>
            <person name="Li S."/>
            <person name="Chen X."/>
            <person name="Wang C."/>
            <person name="Dai X."/>
            <person name="Yang H."/>
            <person name="Song W."/>
            <person name="Hou L."/>
            <person name="Xu J."/>
            <person name="Tong Z."/>
            <person name="Xu A."/>
            <person name="Yuan X."/>
            <person name="Wang W."/>
            <person name="Yang Q."/>
            <person name="Chen L."/>
            <person name="Sun Z."/>
            <person name="Wang K."/>
            <person name="Pan B."/>
            <person name="Chen J."/>
            <person name="Bao Y."/>
            <person name="Liu F."/>
            <person name="Qi X."/>
            <person name="Gang D.R."/>
            <person name="Wen J."/>
            <person name="Li J."/>
        </authorList>
    </citation>
    <scope>NUCLEOTIDE SEQUENCE</scope>
    <source>
        <strain evidence="8">Dzin_1.0</strain>
    </source>
</reference>
<evidence type="ECO:0000256" key="2">
    <source>
        <dbReference type="ARBA" id="ARBA00009965"/>
    </source>
</evidence>
<accession>A0A9D5H908</accession>
<feature type="transmembrane region" description="Helical" evidence="7">
    <location>
        <begin position="88"/>
        <end position="112"/>
    </location>
</feature>
<feature type="transmembrane region" description="Helical" evidence="7">
    <location>
        <begin position="49"/>
        <end position="67"/>
    </location>
</feature>
<feature type="transmembrane region" description="Helical" evidence="7">
    <location>
        <begin position="152"/>
        <end position="171"/>
    </location>
</feature>
<dbReference type="GO" id="GO:0005886">
    <property type="term" value="C:plasma membrane"/>
    <property type="evidence" value="ECO:0007669"/>
    <property type="project" value="TreeGrafter"/>
</dbReference>
<sequence length="1598" mass="175144">MFSSVEMSGMELQIFEVIGPVLLLCIGYVDLGKWAAAIEGGVHFGLDLLLRLVFFNCIGIFCQYLATRISLVTNKSLAQICREEYSNLTCVALGFIVQISMIMSQLSMALGVAYGLNLLLGISLISSIFFSIVVVSVFPFLSLYLHPGKLKVTCISVSGFTLLLYVFGMLISEEEIPLFRHGNSLGMNRETACAIMALLGANVMPHNIYIQSLLVQQQRRSTRASINSLINDQFFTMLFSFTGIFLVNYVLGSSAAVVFNNLGLSMPTFPDDFLLMDQIYKNPAASLLFLMFFLFSSLITAIVQSRCWEVISLHFFARELPVVFHHITVKSLTIILALYCVHTSSSDEIYQLLLFCQVISAILLPSAVIPLLRVSSSRSLMGDFKLSWPLRIFALAAFVAMFMAQITFMLELLYGHRSWVVELRGAMTLAYILLLLITLISLIFTVYMVFIPLRPSTNTAGSHAFDHGFEKNDLELPELQELSSEEITLVQDHAVEENNDPGNSLPASIMNTIGVSSETAASSTPQTGPLEQVESEFGVCSAVNIKEDVNSASKLREKDVSMKDDDNAASGFSRAGRRQFASILDDFWGMFFDHHGKLTTKAKNLRLGLFFGLDADTPGAFPMHFANFRSTFHRSTSSVFASLSGQNVAPVWACGTESNNSWGMPSHGPENSGTDADMAHGTSVQDQDGGGPPDIFFVENPSEAGLKFKDVPLAEAAEPSFSGSSPSPASPASPALIFPDFQSPATGQFSHPNSPWTRLPYEQHFRPVLIDGSGTGSEFASAEECFPSAETEAMLLGSFRACIMKILRLQGVSWLFRCNGGSDEELIYHVAEAESSKNGVGIANLVNEIEDAGVVSYTPIPFCREKCVWQSSLIISFGVWCVRRILELSLVENRPELWGKYTYVLNRLQGILTPAFTKARTVLMPCECLQLPDALLPGFHEIQNLPNWQCTNAGSIIDLVNQVETAISRRKGKAGTPAVPEKASASSVLMKEMFNNGEMPGMELQIFKVIGLALLMCIGYVNLGNGLQLLMVVFILDTIALHRHGHPLGTNRETACTIMALLDANAMPHNIHIQSLHVQIYRNSGASLLFLVFFLFSSRITARVLPDVVHHTTVKSLTTVPALYYPHTSSSDRILYMVLTLLRPSTNTAGSRASDHGFEKNDLDLPELEELSSEEATLVKDQAVEEKNDPGNSLAASVSHVPASIMDTIGVELETAAACCAPQTGPLEQFESLEFGVCSAVNFNKALHSASRLRKKDVSMIDVAAASGFSQAGRHQFASILDVFWGMFFDLHGKLTPKAQNLRLGLFFGLDAETTRTYSIPSTNFRSPLQRSTSIVFSSFSGQRGALFLARDTQSDNSLGLTPRGPENSGANVDMAHGTSVQDRDGSGSPDIFYVENPSEAGLKFKDVPPAEVAEASFGGSNPGAADFQSHAPGWLFHLNSPWTQLPYEQNCCRVSIDGSGTYSEFDPAEECYPGAESEAMLLNSFRACIMKIIRLQGVGWLFRKNGGSDEELIYYIAETESAKNGVDITNPVNQIVDAGFENYTPIPLCGDKCIWQSSLIISFGVWCVRQILELSLVESRPELWVNTLLFSIVSREF</sequence>
<dbReference type="InterPro" id="IPR001046">
    <property type="entry name" value="NRAMP_fam"/>
</dbReference>
<feature type="transmembrane region" description="Helical" evidence="7">
    <location>
        <begin position="323"/>
        <end position="340"/>
    </location>
</feature>
<feature type="transmembrane region" description="Helical" evidence="7">
    <location>
        <begin position="392"/>
        <end position="414"/>
    </location>
</feature>
<evidence type="ECO:0000256" key="7">
    <source>
        <dbReference type="SAM" id="Phobius"/>
    </source>
</evidence>
<feature type="transmembrane region" description="Helical" evidence="7">
    <location>
        <begin position="238"/>
        <end position="263"/>
    </location>
</feature>
<dbReference type="GO" id="GO:0005384">
    <property type="term" value="F:manganese ion transmembrane transporter activity"/>
    <property type="evidence" value="ECO:0007669"/>
    <property type="project" value="TreeGrafter"/>
</dbReference>
<dbReference type="GO" id="GO:0015086">
    <property type="term" value="F:cadmium ion transmembrane transporter activity"/>
    <property type="evidence" value="ECO:0007669"/>
    <property type="project" value="TreeGrafter"/>
</dbReference>
<feature type="transmembrane region" description="Helical" evidence="7">
    <location>
        <begin position="12"/>
        <end position="29"/>
    </location>
</feature>
<evidence type="ECO:0000256" key="6">
    <source>
        <dbReference type="SAM" id="MobiDB-lite"/>
    </source>
</evidence>
<evidence type="ECO:0000313" key="8">
    <source>
        <dbReference type="EMBL" id="KAJ0967605.1"/>
    </source>
</evidence>
<name>A0A9D5H908_9LILI</name>
<protein>
    <recommendedName>
        <fullName evidence="10">Ethylene-insensitive protein 2</fullName>
    </recommendedName>
</protein>
<keyword evidence="5 7" id="KW-0472">Membrane</keyword>
<dbReference type="OrthoDB" id="409173at2759"/>
<comment type="similarity">
    <text evidence="2">Belongs to the NRAMP (TC 2.A.55) family.</text>
</comment>
<keyword evidence="9" id="KW-1185">Reference proteome</keyword>
<feature type="transmembrane region" description="Helical" evidence="7">
    <location>
        <begin position="118"/>
        <end position="145"/>
    </location>
</feature>
<dbReference type="PRINTS" id="PR00447">
    <property type="entry name" value="NATRESASSCMP"/>
</dbReference>
<feature type="transmembrane region" description="Helical" evidence="7">
    <location>
        <begin position="426"/>
        <end position="450"/>
    </location>
</feature>
<gene>
    <name evidence="8" type="ORF">J5N97_024522</name>
</gene>
<reference evidence="8" key="1">
    <citation type="submission" date="2021-03" db="EMBL/GenBank/DDBJ databases">
        <authorList>
            <person name="Li Z."/>
            <person name="Yang C."/>
        </authorList>
    </citation>
    <scope>NUCLEOTIDE SEQUENCE</scope>
    <source>
        <strain evidence="8">Dzin_1.0</strain>
        <tissue evidence="8">Leaf</tissue>
    </source>
</reference>
<evidence type="ECO:0008006" key="10">
    <source>
        <dbReference type="Google" id="ProtNLM"/>
    </source>
</evidence>